<organism evidence="1 2">
    <name type="scientific">Salinivibrio kushneri</name>
    <dbReference type="NCBI Taxonomy" id="1908198"/>
    <lineage>
        <taxon>Bacteria</taxon>
        <taxon>Pseudomonadati</taxon>
        <taxon>Pseudomonadota</taxon>
        <taxon>Gammaproteobacteria</taxon>
        <taxon>Vibrionales</taxon>
        <taxon>Vibrionaceae</taxon>
        <taxon>Salinivibrio</taxon>
    </lineage>
</organism>
<dbReference type="RefSeq" id="WP_269579256.1">
    <property type="nucleotide sequence ID" value="NZ_CP114588.1"/>
</dbReference>
<evidence type="ECO:0000313" key="1">
    <source>
        <dbReference type="EMBL" id="WBA08982.1"/>
    </source>
</evidence>
<name>A0AA47KLV6_9GAMM</name>
<dbReference type="Proteomes" id="UP001164748">
    <property type="component" value="Chromosome"/>
</dbReference>
<dbReference type="AlphaFoldDB" id="A0AA47KLV6"/>
<evidence type="ECO:0000313" key="2">
    <source>
        <dbReference type="Proteomes" id="UP001164748"/>
    </source>
</evidence>
<gene>
    <name evidence="1" type="ORF">N8M53_01785</name>
</gene>
<protein>
    <submittedName>
        <fullName evidence="1">Uncharacterized protein</fullName>
    </submittedName>
</protein>
<proteinExistence type="predicted"/>
<dbReference type="EMBL" id="CP114588">
    <property type="protein sequence ID" value="WBA08982.1"/>
    <property type="molecule type" value="Genomic_DNA"/>
</dbReference>
<accession>A0AA47KLV6</accession>
<sequence>MSVEKELRDYLHANLKELNTKSRDIDLILYFYGFGKDLWPTLEDAAIEFNVGNSEGRRSERPRQILNSKFKKSAKLSDFSQLSKFSKYLNSSPVHSFEDLKKYMGIYGVFDGTQNIVALIRLLNDLGEAKEYEIYTVDFQELTRSKYSENSEVIVGTKSRVKFLQKAYKKSKTIPGLLGIAKLQYFMEDIDLEEIDTKIVLNAIKSHSDSWFYKHDGEDYYLFESRDNTIVNSLEKIKNITSEEDLDTLAIVLENSLRRRTAPKKRNYPPKEVIKQYLLRSKHTQIKSSIVHINVEPAELTDIERAVSKYLAESDVNDYPTISEYLISLDFEKPTIDKAVFHSPLIFVDKSQGRYHYRYRLVGKSVSSSELADEYEVFRQRLIKASSDGTDGANSVTTRKEHHILSQWLFEGKEKEHCAICKKEFSVKSLVTAHKKKRKDCAENERTDPHIVMPLCVFGCDYLYEKRMIYIESGVVIRSDYPEVGYGFELSYINEIKGNNIDARWLEGGDQYFPKPNKKKQADA</sequence>
<reference evidence="1" key="1">
    <citation type="submission" date="2022-09" db="EMBL/GenBank/DDBJ databases">
        <authorList>
            <person name="Li Z.-J."/>
        </authorList>
    </citation>
    <scope>NUCLEOTIDE SEQUENCE</scope>
    <source>
        <strain evidence="1">TGB11</strain>
    </source>
</reference>